<comment type="similarity">
    <text evidence="1">Belongs to the FAM83 family.</text>
</comment>
<feature type="region of interest" description="Disordered" evidence="2">
    <location>
        <begin position="540"/>
        <end position="585"/>
    </location>
</feature>
<dbReference type="GO" id="GO:0019901">
    <property type="term" value="F:protein kinase binding"/>
    <property type="evidence" value="ECO:0007669"/>
    <property type="project" value="TreeGrafter"/>
</dbReference>
<feature type="region of interest" description="Disordered" evidence="2">
    <location>
        <begin position="76"/>
        <end position="99"/>
    </location>
</feature>
<dbReference type="EMBL" id="BRZM01000120">
    <property type="protein sequence ID" value="GLD67843.1"/>
    <property type="molecule type" value="Genomic_DNA"/>
</dbReference>
<feature type="compositionally biased region" description="Polar residues" evidence="2">
    <location>
        <begin position="543"/>
        <end position="558"/>
    </location>
</feature>
<dbReference type="GO" id="GO:0007165">
    <property type="term" value="P:signal transduction"/>
    <property type="evidence" value="ECO:0007669"/>
    <property type="project" value="TreeGrafter"/>
</dbReference>
<feature type="region of interest" description="Disordered" evidence="2">
    <location>
        <begin position="675"/>
        <end position="722"/>
    </location>
</feature>
<feature type="compositionally biased region" description="Basic and acidic residues" evidence="2">
    <location>
        <begin position="78"/>
        <end position="87"/>
    </location>
</feature>
<evidence type="ECO:0000256" key="2">
    <source>
        <dbReference type="SAM" id="MobiDB-lite"/>
    </source>
</evidence>
<feature type="compositionally biased region" description="Basic and acidic residues" evidence="2">
    <location>
        <begin position="868"/>
        <end position="877"/>
    </location>
</feature>
<evidence type="ECO:0000256" key="1">
    <source>
        <dbReference type="ARBA" id="ARBA00006937"/>
    </source>
</evidence>
<evidence type="ECO:0000313" key="4">
    <source>
        <dbReference type="EMBL" id="GLD67843.1"/>
    </source>
</evidence>
<feature type="compositionally biased region" description="Polar residues" evidence="2">
    <location>
        <begin position="795"/>
        <end position="819"/>
    </location>
</feature>
<dbReference type="AlphaFoldDB" id="A0AAD3N736"/>
<dbReference type="SUPFAM" id="SSF56024">
    <property type="entry name" value="Phospholipase D/nuclease"/>
    <property type="match status" value="1"/>
</dbReference>
<dbReference type="GO" id="GO:0016020">
    <property type="term" value="C:membrane"/>
    <property type="evidence" value="ECO:0007669"/>
    <property type="project" value="TreeGrafter"/>
</dbReference>
<accession>A0AAD3N736</accession>
<dbReference type="PANTHER" id="PTHR16181:SF29">
    <property type="entry name" value="PROTEIN FAM83A-RELATED"/>
    <property type="match status" value="1"/>
</dbReference>
<reference evidence="4" key="1">
    <citation type="submission" date="2022-08" db="EMBL/GenBank/DDBJ databases">
        <title>Genome sequencing of akame (Lates japonicus).</title>
        <authorList>
            <person name="Hashiguchi Y."/>
            <person name="Takahashi H."/>
        </authorList>
    </citation>
    <scope>NUCLEOTIDE SEQUENCE</scope>
    <source>
        <strain evidence="4">Kochi</strain>
    </source>
</reference>
<gene>
    <name evidence="4" type="ORF">AKAME5_001917000</name>
</gene>
<dbReference type="GO" id="GO:0005737">
    <property type="term" value="C:cytoplasm"/>
    <property type="evidence" value="ECO:0007669"/>
    <property type="project" value="TreeGrafter"/>
</dbReference>
<dbReference type="Gene3D" id="3.30.870.10">
    <property type="entry name" value="Endonuclease Chain A"/>
    <property type="match status" value="1"/>
</dbReference>
<feature type="region of interest" description="Disordered" evidence="2">
    <location>
        <begin position="462"/>
        <end position="483"/>
    </location>
</feature>
<feature type="compositionally biased region" description="Basic and acidic residues" evidence="2">
    <location>
        <begin position="774"/>
        <end position="789"/>
    </location>
</feature>
<comment type="caution">
    <text evidence="4">The sequence shown here is derived from an EMBL/GenBank/DDBJ whole genome shotgun (WGS) entry which is preliminary data.</text>
</comment>
<feature type="compositionally biased region" description="Polar residues" evidence="2">
    <location>
        <begin position="463"/>
        <end position="479"/>
    </location>
</feature>
<keyword evidence="5" id="KW-1185">Reference proteome</keyword>
<feature type="region of interest" description="Disordered" evidence="2">
    <location>
        <begin position="638"/>
        <end position="663"/>
    </location>
</feature>
<protein>
    <submittedName>
        <fullName evidence="4">Protein FAM83B-like protein</fullName>
    </submittedName>
</protein>
<dbReference type="Pfam" id="PF07894">
    <property type="entry name" value="SACK1"/>
    <property type="match status" value="1"/>
</dbReference>
<evidence type="ECO:0000259" key="3">
    <source>
        <dbReference type="Pfam" id="PF07894"/>
    </source>
</evidence>
<dbReference type="PANTHER" id="PTHR16181">
    <property type="entry name" value="PROTEIN FAM83A-RELATED"/>
    <property type="match status" value="1"/>
</dbReference>
<feature type="compositionally biased region" description="Basic and acidic residues" evidence="2">
    <location>
        <begin position="745"/>
        <end position="758"/>
    </location>
</feature>
<dbReference type="InterPro" id="IPR012461">
    <property type="entry name" value="SACK1"/>
</dbReference>
<feature type="compositionally biased region" description="Basic and acidic residues" evidence="2">
    <location>
        <begin position="559"/>
        <end position="585"/>
    </location>
</feature>
<evidence type="ECO:0000313" key="5">
    <source>
        <dbReference type="Proteomes" id="UP001279410"/>
    </source>
</evidence>
<feature type="region of interest" description="Disordered" evidence="2">
    <location>
        <begin position="735"/>
        <end position="882"/>
    </location>
</feature>
<name>A0AAD3N736_LATJO</name>
<feature type="compositionally biased region" description="Low complexity" evidence="2">
    <location>
        <begin position="823"/>
        <end position="839"/>
    </location>
</feature>
<proteinExistence type="inferred from homology"/>
<organism evidence="4 5">
    <name type="scientific">Lates japonicus</name>
    <name type="common">Japanese lates</name>
    <dbReference type="NCBI Taxonomy" id="270547"/>
    <lineage>
        <taxon>Eukaryota</taxon>
        <taxon>Metazoa</taxon>
        <taxon>Chordata</taxon>
        <taxon>Craniata</taxon>
        <taxon>Vertebrata</taxon>
        <taxon>Euteleostomi</taxon>
        <taxon>Actinopterygii</taxon>
        <taxon>Neopterygii</taxon>
        <taxon>Teleostei</taxon>
        <taxon>Neoteleostei</taxon>
        <taxon>Acanthomorphata</taxon>
        <taxon>Carangaria</taxon>
        <taxon>Carangaria incertae sedis</taxon>
        <taxon>Centropomidae</taxon>
        <taxon>Lates</taxon>
    </lineage>
</organism>
<sequence length="954" mass="107675">MESNLSCLSSLKEDDTPLYVQPHYKESYRLAIYALLCGGKEAYEEFLRAEQISHFLSEEEIFFILENAELPVVEDDSEGRRVADDGKPSTYFPTESDEEVPDLDLGWPEVTLEGTDTSISLLFHPPRQNTPTIKEVVRRQIQEARQLIAIAMDVFTDVDIFKELITATLRGVTVYILLDDSQFRSFLTMSHRVGVNIQDFKNIRVRTVQGQQYQCQSGVKFHGSLEQKFMLVDCRTVLYGTYSYTWIYEKINLSMVLVVTGQLVCSYDEEFRRLYARSTVPALLSREKPSFQYPRDTVALQSPNSSQLSLHQIHMKSRVMQGVRSAQDDRFNNTAMLTRGLSVQERLHQSHCPDMGNLVRGHSYGGELQKLNSMTRLRMGTKDMGFPGAPERTGSNLRVGGDLLLTNRLSQQRRHRTLYGADQNLIPFNSETSLHRWKIDTYFNESDMPLDPSCDVISPMGSPFSSQTGLNEHQSQLIHSRSRDIKSRMEEMRQKRLSLQEYANLRQSQESLRAMYPTLDRSKFMSSLRGLDMRQSMAELEPSAQNGRNVESANQKVTEPNKEGDKREQILSDGHRSASHYDVKTVTDRKTMQTYDWHEPLSRTTSAADLDMKLNDPSLKLSHLQSSGLSIQHPRAMESLTEVPEEKEGSNPLVNSSDPAALNNGHEEIHKKEMAAPKETPAKASFPPDPQRQDQAKSHSSVGKVANSLSSIASKEGKKPVANEVENIPKILNTAAGSQQAVEAKGSHIEKQREEPPLQRKNSMRMKVQAMLSSDEKKTSKKDEKEKLLQRKPSLRSQNPSGSNQPLKADHSQASSAAEQTPKKGQSSGTSKSQSSVSSATETEKHKSGFPRLSPLRSSKRKTNLAVEQDRGSKSTLEDEGATVFQTRKEKAYSRYEYLLSNESMRMPAMYSSDKVRSSSLNRNNYPVYQTQSGADNKLGRFMQRVGNLIGKNK</sequence>
<dbReference type="InterPro" id="IPR050944">
    <property type="entry name" value="FAM83"/>
</dbReference>
<dbReference type="Proteomes" id="UP001279410">
    <property type="component" value="Unassembled WGS sequence"/>
</dbReference>
<feature type="domain" description="Scaffolding anchor of CK1" evidence="3">
    <location>
        <begin position="18"/>
        <end position="279"/>
    </location>
</feature>